<organism evidence="8 9">
    <name type="scientific">Variibacter gotjawalensis</name>
    <dbReference type="NCBI Taxonomy" id="1333996"/>
    <lineage>
        <taxon>Bacteria</taxon>
        <taxon>Pseudomonadati</taxon>
        <taxon>Pseudomonadota</taxon>
        <taxon>Alphaproteobacteria</taxon>
        <taxon>Hyphomicrobiales</taxon>
        <taxon>Nitrobacteraceae</taxon>
        <taxon>Variibacter</taxon>
    </lineage>
</organism>
<feature type="domain" description="Endoribonuclease YicC-like N-terminal" evidence="6">
    <location>
        <begin position="4"/>
        <end position="156"/>
    </location>
</feature>
<evidence type="ECO:0000256" key="1">
    <source>
        <dbReference type="ARBA" id="ARBA00001968"/>
    </source>
</evidence>
<evidence type="ECO:0000256" key="4">
    <source>
        <dbReference type="ARBA" id="ARBA00022801"/>
    </source>
</evidence>
<sequence length="294" mass="32007">MTLSSMTGFSRQDGTAGPYAWSWELKSVNGKGLEVRLRFPPGWDSVEVPVRAQSKALARGTVHANLSIRRDGAAPQVKINQAVLDAVVEAIRQVEGKIESRPPSIDGLLAIKGVLEVSDDADVEADRRAAETSVVSGFASALDALMAMRRVEGEALGRILTQRLDEIAALTGRAEALPARQPEAIKAKLAEQINALMETPGRFDSDRLHQEAILIATKVDIREELDRLVAHIAQARSLLGEGGAIGRRLDFLAQEFNREVNTLCSKSNDVALTTIGLELKNVVEQFREQVQNLE</sequence>
<name>A0A0S3PYE0_9BRAD</name>
<comment type="cofactor">
    <cofactor evidence="1">
        <name>a divalent metal cation</name>
        <dbReference type="ChEBI" id="CHEBI:60240"/>
    </cofactor>
</comment>
<dbReference type="KEGG" id="vgo:GJW-30_1_03520"/>
<dbReference type="EMBL" id="AP014946">
    <property type="protein sequence ID" value="BAT60970.1"/>
    <property type="molecule type" value="Genomic_DNA"/>
</dbReference>
<dbReference type="AlphaFoldDB" id="A0A0S3PYE0"/>
<dbReference type="PANTHER" id="PTHR30636:SF3">
    <property type="entry name" value="UPF0701 PROTEIN YICC"/>
    <property type="match status" value="1"/>
</dbReference>
<keyword evidence="9" id="KW-1185">Reference proteome</keyword>
<dbReference type="RefSeq" id="WP_096357630.1">
    <property type="nucleotide sequence ID" value="NZ_AP014946.1"/>
</dbReference>
<dbReference type="OrthoDB" id="9771229at2"/>
<evidence type="ECO:0008006" key="10">
    <source>
        <dbReference type="Google" id="ProtNLM"/>
    </source>
</evidence>
<evidence type="ECO:0000259" key="7">
    <source>
        <dbReference type="Pfam" id="PF08340"/>
    </source>
</evidence>
<dbReference type="InterPro" id="IPR005229">
    <property type="entry name" value="YicC/YloC-like"/>
</dbReference>
<accession>A0A0S3PYE0</accession>
<keyword evidence="4" id="KW-0378">Hydrolase</keyword>
<keyword evidence="2" id="KW-0540">Nuclease</keyword>
<dbReference type="GO" id="GO:0016787">
    <property type="term" value="F:hydrolase activity"/>
    <property type="evidence" value="ECO:0007669"/>
    <property type="project" value="UniProtKB-KW"/>
</dbReference>
<evidence type="ECO:0000256" key="5">
    <source>
        <dbReference type="ARBA" id="ARBA00035648"/>
    </source>
</evidence>
<dbReference type="InterPro" id="IPR013551">
    <property type="entry name" value="YicC-like_C"/>
</dbReference>
<evidence type="ECO:0000313" key="9">
    <source>
        <dbReference type="Proteomes" id="UP000236884"/>
    </source>
</evidence>
<dbReference type="InterPro" id="IPR013527">
    <property type="entry name" value="YicC-like_N"/>
</dbReference>
<dbReference type="GO" id="GO:0004521">
    <property type="term" value="F:RNA endonuclease activity"/>
    <property type="evidence" value="ECO:0007669"/>
    <property type="project" value="InterPro"/>
</dbReference>
<feature type="domain" description="Endoribonuclease YicC-like C-terminal" evidence="7">
    <location>
        <begin position="180"/>
        <end position="294"/>
    </location>
</feature>
<gene>
    <name evidence="8" type="ORF">GJW-30_1_03520</name>
</gene>
<evidence type="ECO:0000256" key="2">
    <source>
        <dbReference type="ARBA" id="ARBA00022722"/>
    </source>
</evidence>
<comment type="similarity">
    <text evidence="5">Belongs to the YicC/YloC family.</text>
</comment>
<evidence type="ECO:0000313" key="8">
    <source>
        <dbReference type="EMBL" id="BAT60970.1"/>
    </source>
</evidence>
<dbReference type="PANTHER" id="PTHR30636">
    <property type="entry name" value="UPF0701 PROTEIN YICC"/>
    <property type="match status" value="1"/>
</dbReference>
<dbReference type="Proteomes" id="UP000236884">
    <property type="component" value="Chromosome"/>
</dbReference>
<keyword evidence="3" id="KW-0255">Endonuclease</keyword>
<dbReference type="Pfam" id="PF03755">
    <property type="entry name" value="YicC-like_N"/>
    <property type="match status" value="1"/>
</dbReference>
<dbReference type="Pfam" id="PF08340">
    <property type="entry name" value="YicC-like_C"/>
    <property type="match status" value="1"/>
</dbReference>
<reference evidence="8 9" key="1">
    <citation type="submission" date="2015-08" db="EMBL/GenBank/DDBJ databases">
        <title>Investigation of the bacterial diversity of lava forest soil.</title>
        <authorList>
            <person name="Lee J.S."/>
        </authorList>
    </citation>
    <scope>NUCLEOTIDE SEQUENCE [LARGE SCALE GENOMIC DNA]</scope>
    <source>
        <strain evidence="8 9">GJW-30</strain>
    </source>
</reference>
<protein>
    <recommendedName>
        <fullName evidence="10">YicC-like family, N-terminal region</fullName>
    </recommendedName>
</protein>
<proteinExistence type="inferred from homology"/>
<dbReference type="NCBIfam" id="TIGR00255">
    <property type="entry name" value="YicC/YloC family endoribonuclease"/>
    <property type="match status" value="1"/>
</dbReference>
<evidence type="ECO:0000259" key="6">
    <source>
        <dbReference type="Pfam" id="PF03755"/>
    </source>
</evidence>
<evidence type="ECO:0000256" key="3">
    <source>
        <dbReference type="ARBA" id="ARBA00022759"/>
    </source>
</evidence>